<feature type="transmembrane region" description="Helical" evidence="1">
    <location>
        <begin position="204"/>
        <end position="222"/>
    </location>
</feature>
<comment type="caution">
    <text evidence="3">The sequence shown here is derived from an EMBL/GenBank/DDBJ whole genome shotgun (WGS) entry which is preliminary data.</text>
</comment>
<dbReference type="Pfam" id="PF08924">
    <property type="entry name" value="Rv2525c_GlyHyd-like"/>
    <property type="match status" value="1"/>
</dbReference>
<name>A0A8J3ELY2_9BACL</name>
<protein>
    <recommendedName>
        <fullName evidence="2">Rv2525c-like glycoside hydrolase-like domain-containing protein</fullName>
    </recommendedName>
</protein>
<keyword evidence="1" id="KW-1133">Transmembrane helix</keyword>
<keyword evidence="1" id="KW-0812">Transmembrane</keyword>
<dbReference type="AlphaFoldDB" id="A0A8J3ELY2"/>
<dbReference type="InterPro" id="IPR015020">
    <property type="entry name" value="Rv2525c-like_Glyco_Hydro-like"/>
</dbReference>
<evidence type="ECO:0000313" key="3">
    <source>
        <dbReference type="EMBL" id="GGH81226.1"/>
    </source>
</evidence>
<sequence>MRQWKSAVRKYQEFMVLPITGVANMTTIKQLLSSAGDTGRDALACDTATILTSSLAQAVKRAEFDYVGRYLTGNVGDGDGGVRSKALTREELGNIVNAGLKVFPIYEDGGYNPDYTFTRPVVQVELISQQTLPLNTREPVHLKISVSYTIDNTQDPDDPDFEPVPVSKPIFTWETTKQLAVADLVLGFVIIGTVLAFVSGAGEVAVGVTAAVVAIGSLVSAAKDLIS</sequence>
<evidence type="ECO:0000259" key="2">
    <source>
        <dbReference type="Pfam" id="PF08924"/>
    </source>
</evidence>
<evidence type="ECO:0000313" key="4">
    <source>
        <dbReference type="Proteomes" id="UP000656813"/>
    </source>
</evidence>
<proteinExistence type="predicted"/>
<gene>
    <name evidence="3" type="ORF">GCM10007096_18810</name>
</gene>
<feature type="domain" description="Rv2525c-like glycoside hydrolase-like" evidence="2">
    <location>
        <begin position="57"/>
        <end position="114"/>
    </location>
</feature>
<reference evidence="3" key="1">
    <citation type="journal article" date="2014" name="Int. J. Syst. Evol. Microbiol.">
        <title>Complete genome sequence of Corynebacterium casei LMG S-19264T (=DSM 44701T), isolated from a smear-ripened cheese.</title>
        <authorList>
            <consortium name="US DOE Joint Genome Institute (JGI-PGF)"/>
            <person name="Walter F."/>
            <person name="Albersmeier A."/>
            <person name="Kalinowski J."/>
            <person name="Ruckert C."/>
        </authorList>
    </citation>
    <scope>NUCLEOTIDE SEQUENCE</scope>
    <source>
        <strain evidence="3">CGMCC 1.12777</strain>
    </source>
</reference>
<dbReference type="EMBL" id="BMFV01000012">
    <property type="protein sequence ID" value="GGH81226.1"/>
    <property type="molecule type" value="Genomic_DNA"/>
</dbReference>
<keyword evidence="4" id="KW-1185">Reference proteome</keyword>
<dbReference type="SUPFAM" id="SSF51445">
    <property type="entry name" value="(Trans)glycosidases"/>
    <property type="match status" value="1"/>
</dbReference>
<dbReference type="InterPro" id="IPR017853">
    <property type="entry name" value="GH"/>
</dbReference>
<accession>A0A8J3ELY2</accession>
<organism evidence="3 4">
    <name type="scientific">Pullulanibacillus pueri</name>
    <dbReference type="NCBI Taxonomy" id="1437324"/>
    <lineage>
        <taxon>Bacteria</taxon>
        <taxon>Bacillati</taxon>
        <taxon>Bacillota</taxon>
        <taxon>Bacilli</taxon>
        <taxon>Bacillales</taxon>
        <taxon>Sporolactobacillaceae</taxon>
        <taxon>Pullulanibacillus</taxon>
    </lineage>
</organism>
<evidence type="ECO:0000256" key="1">
    <source>
        <dbReference type="SAM" id="Phobius"/>
    </source>
</evidence>
<reference evidence="3" key="2">
    <citation type="submission" date="2020-09" db="EMBL/GenBank/DDBJ databases">
        <authorList>
            <person name="Sun Q."/>
            <person name="Zhou Y."/>
        </authorList>
    </citation>
    <scope>NUCLEOTIDE SEQUENCE</scope>
    <source>
        <strain evidence="3">CGMCC 1.12777</strain>
    </source>
</reference>
<feature type="transmembrane region" description="Helical" evidence="1">
    <location>
        <begin position="179"/>
        <end position="198"/>
    </location>
</feature>
<keyword evidence="1" id="KW-0472">Membrane</keyword>
<dbReference type="Gene3D" id="3.20.20.80">
    <property type="entry name" value="Glycosidases"/>
    <property type="match status" value="1"/>
</dbReference>
<dbReference type="Proteomes" id="UP000656813">
    <property type="component" value="Unassembled WGS sequence"/>
</dbReference>